<feature type="non-terminal residue" evidence="4">
    <location>
        <position position="349"/>
    </location>
</feature>
<dbReference type="InterPro" id="IPR003343">
    <property type="entry name" value="Big_2"/>
</dbReference>
<feature type="compositionally biased region" description="Pro residues" evidence="1">
    <location>
        <begin position="274"/>
        <end position="300"/>
    </location>
</feature>
<reference evidence="4" key="1">
    <citation type="journal article" date="2021" name="PeerJ">
        <title>Extensive microbial diversity within the chicken gut microbiome revealed by metagenomics and culture.</title>
        <authorList>
            <person name="Gilroy R."/>
            <person name="Ravi A."/>
            <person name="Getino M."/>
            <person name="Pursley I."/>
            <person name="Horton D.L."/>
            <person name="Alikhan N.F."/>
            <person name="Baker D."/>
            <person name="Gharbi K."/>
            <person name="Hall N."/>
            <person name="Watson M."/>
            <person name="Adriaenssens E.M."/>
            <person name="Foster-Nyarko E."/>
            <person name="Jarju S."/>
            <person name="Secka A."/>
            <person name="Antonio M."/>
            <person name="Oren A."/>
            <person name="Chaudhuri R.R."/>
            <person name="La Ragione R."/>
            <person name="Hildebrand F."/>
            <person name="Pallen M.J."/>
        </authorList>
    </citation>
    <scope>NUCLEOTIDE SEQUENCE</scope>
    <source>
        <strain evidence="4">B5_2728</strain>
    </source>
</reference>
<dbReference type="InterPro" id="IPR008964">
    <property type="entry name" value="Invasin/intimin_cell_adhesion"/>
</dbReference>
<feature type="domain" description="BIG2" evidence="3">
    <location>
        <begin position="66"/>
        <end position="113"/>
    </location>
</feature>
<sequence>MMKKKIIGMTVLSAVLAASLVACGGTKISTVTLEDAQVKVGQSDELEAAFGTGKDTPEEELQKAIDKLKLVYASADETIATVDEDGTVTGVKAGETEITVSTEDGKLTATAKVVVVAVPESVEAEDVVLTVGQEPVKVNYKVLPEDAKPEKLELAVEDEAIAKIDGDSVVSVAEGETALTITADGAKTTVAVKVEAGEEEAEDKDASDSKGEDSSDKAESTASKGEGSKGSATNASTTKKGSTSGNKAPAATATPAPVVQPTPAPAPVVEATPAPTPVPTPAPTPEPVPETAPTRTPPPGMEGIDMGQYSDDPNAGNYLIPGGPMDNPEIYAPDGSEVTPGEQIIDEPV</sequence>
<evidence type="ECO:0000313" key="4">
    <source>
        <dbReference type="EMBL" id="MBU3806271.1"/>
    </source>
</evidence>
<feature type="chain" id="PRO_5038437105" evidence="2">
    <location>
        <begin position="25"/>
        <end position="349"/>
    </location>
</feature>
<keyword evidence="2" id="KW-0732">Signal</keyword>
<evidence type="ECO:0000313" key="5">
    <source>
        <dbReference type="Proteomes" id="UP000713596"/>
    </source>
</evidence>
<organism evidence="4 5">
    <name type="scientific">Candidatus Allofournierella pullistercoris</name>
    <dbReference type="NCBI Taxonomy" id="2838597"/>
    <lineage>
        <taxon>Bacteria</taxon>
        <taxon>Bacillati</taxon>
        <taxon>Bacillota</taxon>
        <taxon>Clostridia</taxon>
        <taxon>Eubacteriales</taxon>
        <taxon>Oscillospiraceae</taxon>
        <taxon>Allofournierella</taxon>
    </lineage>
</organism>
<feature type="region of interest" description="Disordered" evidence="1">
    <location>
        <begin position="196"/>
        <end position="349"/>
    </location>
</feature>
<evidence type="ECO:0000256" key="1">
    <source>
        <dbReference type="SAM" id="MobiDB-lite"/>
    </source>
</evidence>
<feature type="compositionally biased region" description="Basic and acidic residues" evidence="1">
    <location>
        <begin position="204"/>
        <end position="219"/>
    </location>
</feature>
<proteinExistence type="predicted"/>
<gene>
    <name evidence="4" type="ORF">H9882_05195</name>
</gene>
<feature type="compositionally biased region" description="Polar residues" evidence="1">
    <location>
        <begin position="230"/>
        <end position="246"/>
    </location>
</feature>
<dbReference type="EMBL" id="JAHLFP010000042">
    <property type="protein sequence ID" value="MBU3806271.1"/>
    <property type="molecule type" value="Genomic_DNA"/>
</dbReference>
<protein>
    <submittedName>
        <fullName evidence="4">Ig-like domain-containing protein</fullName>
    </submittedName>
</protein>
<feature type="compositionally biased region" description="Low complexity" evidence="1">
    <location>
        <begin position="248"/>
        <end position="257"/>
    </location>
</feature>
<comment type="caution">
    <text evidence="4">The sequence shown here is derived from an EMBL/GenBank/DDBJ whole genome shotgun (WGS) entry which is preliminary data.</text>
</comment>
<name>A0A948T2Y3_9FIRM</name>
<dbReference type="Gene3D" id="2.60.40.1080">
    <property type="match status" value="2"/>
</dbReference>
<dbReference type="Pfam" id="PF02368">
    <property type="entry name" value="Big_2"/>
    <property type="match status" value="1"/>
</dbReference>
<dbReference type="Proteomes" id="UP000713596">
    <property type="component" value="Unassembled WGS sequence"/>
</dbReference>
<reference evidence="4" key="2">
    <citation type="submission" date="2021-04" db="EMBL/GenBank/DDBJ databases">
        <authorList>
            <person name="Gilroy R."/>
        </authorList>
    </citation>
    <scope>NUCLEOTIDE SEQUENCE</scope>
    <source>
        <strain evidence="4">B5_2728</strain>
    </source>
</reference>
<dbReference type="AlphaFoldDB" id="A0A948T2Y3"/>
<feature type="signal peptide" evidence="2">
    <location>
        <begin position="1"/>
        <end position="24"/>
    </location>
</feature>
<evidence type="ECO:0000256" key="2">
    <source>
        <dbReference type="SAM" id="SignalP"/>
    </source>
</evidence>
<evidence type="ECO:0000259" key="3">
    <source>
        <dbReference type="Pfam" id="PF02368"/>
    </source>
</evidence>
<dbReference type="PROSITE" id="PS51257">
    <property type="entry name" value="PROKAR_LIPOPROTEIN"/>
    <property type="match status" value="1"/>
</dbReference>
<accession>A0A948T2Y3</accession>
<dbReference type="SUPFAM" id="SSF49373">
    <property type="entry name" value="Invasin/intimin cell-adhesion fragments"/>
    <property type="match status" value="1"/>
</dbReference>